<sequence>MLRHLTYTDLRQVMDSVFKLQREEIEQELFQLALRIVKRLHQERHVTYMAGGCVRDWILGRVPHDIDLATSASAQFLCSLFKKTVRTGMQFESIRIIEEGQSVEVSSFRQDGPYQDGRRPLSIRPASAQEDAQRRDFTINGLFYCPLTHTLFDYVGGYDDLAKKIIRTIGDPYERFKEDKLRLIRAIRFASKLECQVEPATYQAIKDLAPEIDSISKERIYDELTKICADIHAQEAFSLLSDTQLLGEIFKGLYTPPLLFDLGEVRGPFALWAICLFILSQGTFRIERKIKEALEQKLSFSKREKQALSFGVEFGETLQRDPAFSNLPIWCRLLASPFYDELHPLLKEEDQNHLTQITLSRLKLIQVLRRQKHLLSGTALQKRGITGPLCGKLLEKATDLAIWHNYLEEEEILNLLYKNGSQDRTIC</sequence>
<dbReference type="Proteomes" id="UP000253816">
    <property type="component" value="Unassembled WGS sequence"/>
</dbReference>
<accession>A0A369KCR5</accession>
<dbReference type="GO" id="GO:0008033">
    <property type="term" value="P:tRNA processing"/>
    <property type="evidence" value="ECO:0007669"/>
    <property type="project" value="UniProtKB-KW"/>
</dbReference>
<organism evidence="11 12">
    <name type="scientific">Candidatus Similichlamydia laticola</name>
    <dbReference type="NCBI Taxonomy" id="2170265"/>
    <lineage>
        <taxon>Bacteria</taxon>
        <taxon>Pseudomonadati</taxon>
        <taxon>Chlamydiota</taxon>
        <taxon>Chlamydiia</taxon>
        <taxon>Parachlamydiales</taxon>
        <taxon>Candidatus Parilichlamydiaceae</taxon>
        <taxon>Candidatus Similichlamydia</taxon>
    </lineage>
</organism>
<dbReference type="PANTHER" id="PTHR46173:SF1">
    <property type="entry name" value="CCA TRNA NUCLEOTIDYLTRANSFERASE 1, MITOCHONDRIAL"/>
    <property type="match status" value="1"/>
</dbReference>
<feature type="domain" description="Poly A polymerase head" evidence="9">
    <location>
        <begin position="47"/>
        <end position="167"/>
    </location>
</feature>
<reference evidence="11 12" key="1">
    <citation type="submission" date="2018-07" db="EMBL/GenBank/DDBJ databases">
        <title>Comparative genomics of the Candidatus Parilichlamydiaceae reveals evidence of convergent evolution and genome reduction in the phylum Chlamydiae.</title>
        <authorList>
            <person name="Taylor-Brown A."/>
            <person name="Polkinghorne A."/>
        </authorList>
    </citation>
    <scope>NUCLEOTIDE SEQUENCE [LARGE SCALE GENOMIC DNA]</scope>
    <source>
        <strain evidence="11 12">Hat2</strain>
    </source>
</reference>
<keyword evidence="12" id="KW-1185">Reference proteome</keyword>
<keyword evidence="3" id="KW-0819">tRNA processing</keyword>
<dbReference type="GO" id="GO:0000049">
    <property type="term" value="F:tRNA binding"/>
    <property type="evidence" value="ECO:0007669"/>
    <property type="project" value="TreeGrafter"/>
</dbReference>
<keyword evidence="5" id="KW-0479">Metal-binding</keyword>
<dbReference type="SUPFAM" id="SSF81891">
    <property type="entry name" value="Poly A polymerase C-terminal region-like"/>
    <property type="match status" value="1"/>
</dbReference>
<keyword evidence="8" id="KW-0694">RNA-binding</keyword>
<evidence type="ECO:0000256" key="8">
    <source>
        <dbReference type="RuleBase" id="RU003953"/>
    </source>
</evidence>
<evidence type="ECO:0000256" key="2">
    <source>
        <dbReference type="ARBA" id="ARBA00022679"/>
    </source>
</evidence>
<protein>
    <submittedName>
        <fullName evidence="11">tRNA nucleotidyltransferase</fullName>
    </submittedName>
</protein>
<dbReference type="GO" id="GO:0016779">
    <property type="term" value="F:nucleotidyltransferase activity"/>
    <property type="evidence" value="ECO:0007669"/>
    <property type="project" value="UniProtKB-KW"/>
</dbReference>
<evidence type="ECO:0000313" key="11">
    <source>
        <dbReference type="EMBL" id="RDB31250.1"/>
    </source>
</evidence>
<dbReference type="CDD" id="cd05398">
    <property type="entry name" value="NT_ClassII-CCAase"/>
    <property type="match status" value="1"/>
</dbReference>
<comment type="similarity">
    <text evidence="8">Belongs to the tRNA nucleotidyltransferase/poly(A) polymerase family.</text>
</comment>
<dbReference type="Gene3D" id="3.30.460.10">
    <property type="entry name" value="Beta Polymerase, domain 2"/>
    <property type="match status" value="1"/>
</dbReference>
<comment type="caution">
    <text evidence="11">The sequence shown here is derived from an EMBL/GenBank/DDBJ whole genome shotgun (WGS) entry which is preliminary data.</text>
</comment>
<dbReference type="GO" id="GO:0000166">
    <property type="term" value="F:nucleotide binding"/>
    <property type="evidence" value="ECO:0007669"/>
    <property type="project" value="UniProtKB-KW"/>
</dbReference>
<gene>
    <name evidence="11" type="ORF">HAT2_00647</name>
</gene>
<evidence type="ECO:0000256" key="1">
    <source>
        <dbReference type="ARBA" id="ARBA00001946"/>
    </source>
</evidence>
<dbReference type="GO" id="GO:0046872">
    <property type="term" value="F:metal ion binding"/>
    <property type="evidence" value="ECO:0007669"/>
    <property type="project" value="UniProtKB-KW"/>
</dbReference>
<keyword evidence="7" id="KW-0460">Magnesium</keyword>
<dbReference type="InterPro" id="IPR050264">
    <property type="entry name" value="Bact_CCA-adding_enz_type3_sf"/>
</dbReference>
<evidence type="ECO:0000256" key="5">
    <source>
        <dbReference type="ARBA" id="ARBA00022723"/>
    </source>
</evidence>
<dbReference type="PANTHER" id="PTHR46173">
    <property type="entry name" value="CCA TRNA NUCLEOTIDYLTRANSFERASE 1, MITOCHONDRIAL"/>
    <property type="match status" value="1"/>
</dbReference>
<feature type="domain" description="tRNA nucleotidyltransferase/poly(A) polymerase RNA and SrmB- binding" evidence="10">
    <location>
        <begin position="196"/>
        <end position="253"/>
    </location>
</feature>
<keyword evidence="6" id="KW-0547">Nucleotide-binding</keyword>
<proteinExistence type="inferred from homology"/>
<dbReference type="InterPro" id="IPR032828">
    <property type="entry name" value="PolyA_RNA-bd"/>
</dbReference>
<evidence type="ECO:0000313" key="12">
    <source>
        <dbReference type="Proteomes" id="UP000253816"/>
    </source>
</evidence>
<keyword evidence="2 8" id="KW-0808">Transferase</keyword>
<name>A0A369KCR5_9BACT</name>
<evidence type="ECO:0000256" key="6">
    <source>
        <dbReference type="ARBA" id="ARBA00022741"/>
    </source>
</evidence>
<dbReference type="Gene3D" id="1.10.3090.10">
    <property type="entry name" value="cca-adding enzyme, domain 2"/>
    <property type="match status" value="1"/>
</dbReference>
<dbReference type="InterPro" id="IPR043519">
    <property type="entry name" value="NT_sf"/>
</dbReference>
<evidence type="ECO:0000259" key="10">
    <source>
        <dbReference type="Pfam" id="PF12627"/>
    </source>
</evidence>
<evidence type="ECO:0000256" key="7">
    <source>
        <dbReference type="ARBA" id="ARBA00022842"/>
    </source>
</evidence>
<dbReference type="SUPFAM" id="SSF81301">
    <property type="entry name" value="Nucleotidyltransferase"/>
    <property type="match status" value="1"/>
</dbReference>
<evidence type="ECO:0000256" key="4">
    <source>
        <dbReference type="ARBA" id="ARBA00022695"/>
    </source>
</evidence>
<dbReference type="InterPro" id="IPR002646">
    <property type="entry name" value="PolA_pol_head_dom"/>
</dbReference>
<dbReference type="AlphaFoldDB" id="A0A369KCR5"/>
<comment type="cofactor">
    <cofactor evidence="1">
        <name>Mg(2+)</name>
        <dbReference type="ChEBI" id="CHEBI:18420"/>
    </cofactor>
</comment>
<evidence type="ECO:0000256" key="3">
    <source>
        <dbReference type="ARBA" id="ARBA00022694"/>
    </source>
</evidence>
<dbReference type="EMBL" id="QQBG01000025">
    <property type="protein sequence ID" value="RDB31250.1"/>
    <property type="molecule type" value="Genomic_DNA"/>
</dbReference>
<keyword evidence="4" id="KW-0548">Nucleotidyltransferase</keyword>
<dbReference type="Pfam" id="PF12627">
    <property type="entry name" value="PolyA_pol_RNAbd"/>
    <property type="match status" value="1"/>
</dbReference>
<dbReference type="Pfam" id="PF01743">
    <property type="entry name" value="PolyA_pol"/>
    <property type="match status" value="1"/>
</dbReference>
<evidence type="ECO:0000259" key="9">
    <source>
        <dbReference type="Pfam" id="PF01743"/>
    </source>
</evidence>